<gene>
    <name evidence="2" type="ORF">SAMN05444390_11021</name>
</gene>
<dbReference type="AlphaFoldDB" id="A0A1H6DTN8"/>
<organism evidence="2 3">
    <name type="scientific">Marinobacterium lutimaris</name>
    <dbReference type="NCBI Taxonomy" id="568106"/>
    <lineage>
        <taxon>Bacteria</taxon>
        <taxon>Pseudomonadati</taxon>
        <taxon>Pseudomonadota</taxon>
        <taxon>Gammaproteobacteria</taxon>
        <taxon>Oceanospirillales</taxon>
        <taxon>Oceanospirillaceae</taxon>
        <taxon>Marinobacterium</taxon>
    </lineage>
</organism>
<feature type="transmembrane region" description="Helical" evidence="1">
    <location>
        <begin position="6"/>
        <end position="29"/>
    </location>
</feature>
<dbReference type="Pfam" id="PF12966">
    <property type="entry name" value="AtpR"/>
    <property type="match status" value="1"/>
</dbReference>
<accession>A0A1H6DTN8</accession>
<evidence type="ECO:0000256" key="1">
    <source>
        <dbReference type="SAM" id="Phobius"/>
    </source>
</evidence>
<keyword evidence="1" id="KW-0472">Membrane</keyword>
<dbReference type="EMBL" id="FNVQ01000010">
    <property type="protein sequence ID" value="SEG88752.1"/>
    <property type="molecule type" value="Genomic_DNA"/>
</dbReference>
<feature type="transmembrane region" description="Helical" evidence="1">
    <location>
        <begin position="41"/>
        <end position="59"/>
    </location>
</feature>
<dbReference type="NCBIfam" id="TIGR03165">
    <property type="entry name" value="F1F0_chp_2"/>
    <property type="match status" value="1"/>
</dbReference>
<keyword evidence="1" id="KW-0812">Transmembrane</keyword>
<keyword evidence="1" id="KW-1133">Transmembrane helix</keyword>
<evidence type="ECO:0000313" key="2">
    <source>
        <dbReference type="EMBL" id="SEG88752.1"/>
    </source>
</evidence>
<keyword evidence="3" id="KW-1185">Reference proteome</keyword>
<reference evidence="2 3" key="1">
    <citation type="submission" date="2016-10" db="EMBL/GenBank/DDBJ databases">
        <authorList>
            <person name="de Groot N.N."/>
        </authorList>
    </citation>
    <scope>NUCLEOTIDE SEQUENCE [LARGE SCALE GENOMIC DNA]</scope>
    <source>
        <strain evidence="2 3">DSM 22012</strain>
    </source>
</reference>
<protein>
    <submittedName>
        <fullName evidence="2">F1/F0 ATPase, subunit 2</fullName>
    </submittedName>
</protein>
<name>A0A1H6DTN8_9GAMM</name>
<feature type="transmembrane region" description="Helical" evidence="1">
    <location>
        <begin position="65"/>
        <end position="86"/>
    </location>
</feature>
<proteinExistence type="predicted"/>
<dbReference type="Proteomes" id="UP000236745">
    <property type="component" value="Unassembled WGS sequence"/>
</dbReference>
<dbReference type="OrthoDB" id="467414at2"/>
<sequence length="102" mass="11110">MSEMLILVPSGVAGFGLGVFFFGGLWWTIRRGVSSQRPARLFLGSLLLRMGLVLAGFYLVSDGDWQRMLTCLLGFVIGRFVFTILAGPPLAQLPVKEHGNAP</sequence>
<evidence type="ECO:0000313" key="3">
    <source>
        <dbReference type="Proteomes" id="UP000236745"/>
    </source>
</evidence>
<dbReference type="InterPro" id="IPR017581">
    <property type="entry name" value="AtpR-like"/>
</dbReference>